<protein>
    <recommendedName>
        <fullName evidence="1">Uroporphyrinogen decarboxylase (URO-D) domain-containing protein</fullName>
    </recommendedName>
</protein>
<dbReference type="Pfam" id="PF01208">
    <property type="entry name" value="URO-D"/>
    <property type="match status" value="1"/>
</dbReference>
<evidence type="ECO:0000259" key="1">
    <source>
        <dbReference type="Pfam" id="PF01208"/>
    </source>
</evidence>
<dbReference type="Gene3D" id="3.20.20.210">
    <property type="match status" value="1"/>
</dbReference>
<reference evidence="2" key="1">
    <citation type="submission" date="2020-07" db="EMBL/GenBank/DDBJ databases">
        <title>Vallitalea pronyensis genome.</title>
        <authorList>
            <person name="Postec A."/>
        </authorList>
    </citation>
    <scope>NUCLEOTIDE SEQUENCE</scope>
    <source>
        <strain evidence="2">FatNI3</strain>
    </source>
</reference>
<accession>A0A8J8MN16</accession>
<organism evidence="2 3">
    <name type="scientific">Vallitalea pronyensis</name>
    <dbReference type="NCBI Taxonomy" id="1348613"/>
    <lineage>
        <taxon>Bacteria</taxon>
        <taxon>Bacillati</taxon>
        <taxon>Bacillota</taxon>
        <taxon>Clostridia</taxon>
        <taxon>Lachnospirales</taxon>
        <taxon>Vallitaleaceae</taxon>
        <taxon>Vallitalea</taxon>
    </lineage>
</organism>
<dbReference type="EMBL" id="CP058649">
    <property type="protein sequence ID" value="QUI24690.1"/>
    <property type="molecule type" value="Genomic_DNA"/>
</dbReference>
<dbReference type="AlphaFoldDB" id="A0A8J8MN16"/>
<dbReference type="GO" id="GO:0006779">
    <property type="term" value="P:porphyrin-containing compound biosynthetic process"/>
    <property type="evidence" value="ECO:0007669"/>
    <property type="project" value="InterPro"/>
</dbReference>
<dbReference type="InterPro" id="IPR000257">
    <property type="entry name" value="Uroporphyrinogen_deCOase"/>
</dbReference>
<keyword evidence="3" id="KW-1185">Reference proteome</keyword>
<sequence length="353" mass="40069">MSYADGLAALNLEMPDRVPRTEYSAHAHWDLVNKVLGTSVTASSPDEVKEKASTDFKLKWNYDFSWTILYHSWIFGEHRTSMGHAEYASEGSDFNNQVYSPFSSYEDVLKMDFKGTYTVPTHAALVKQQNEHFQKQKILNPDAVAMTGIYVTLISGLLEVFGWDYLLMAAGMDQEGFGETANRYAKFIQPYFNSLADCDSDVIMVHDDIVWTSGAFISPEWYRKYVFPNYKIMFAPLIEAGKKIIYTSDGNFTQFIDDIADCGINAFVMEPTTDMAYIAEKYGKTHAFVGNADTRILLKGDKDAIYNEVKRCMDIGKNCPGFFMAVGNHIPSNTPVENAIFYNEVYEELSRRK</sequence>
<feature type="domain" description="Uroporphyrinogen decarboxylase (URO-D)" evidence="1">
    <location>
        <begin position="166"/>
        <end position="341"/>
    </location>
</feature>
<dbReference type="SUPFAM" id="SSF51726">
    <property type="entry name" value="UROD/MetE-like"/>
    <property type="match status" value="1"/>
</dbReference>
<proteinExistence type="predicted"/>
<evidence type="ECO:0000313" key="3">
    <source>
        <dbReference type="Proteomes" id="UP000683246"/>
    </source>
</evidence>
<dbReference type="PANTHER" id="PTHR47099:SF1">
    <property type="entry name" value="METHYLCOBAMIDE:COM METHYLTRANSFERASE MTBA"/>
    <property type="match status" value="1"/>
</dbReference>
<dbReference type="GO" id="GO:0004853">
    <property type="term" value="F:uroporphyrinogen decarboxylase activity"/>
    <property type="evidence" value="ECO:0007669"/>
    <property type="project" value="InterPro"/>
</dbReference>
<dbReference type="Proteomes" id="UP000683246">
    <property type="component" value="Chromosome"/>
</dbReference>
<dbReference type="RefSeq" id="WP_212695384.1">
    <property type="nucleotide sequence ID" value="NZ_CP058649.1"/>
</dbReference>
<dbReference type="InterPro" id="IPR038071">
    <property type="entry name" value="UROD/MetE-like_sf"/>
</dbReference>
<gene>
    <name evidence="2" type="ORF">HZI73_21355</name>
</gene>
<dbReference type="PANTHER" id="PTHR47099">
    <property type="entry name" value="METHYLCOBAMIDE:COM METHYLTRANSFERASE MTBA"/>
    <property type="match status" value="1"/>
</dbReference>
<evidence type="ECO:0000313" key="2">
    <source>
        <dbReference type="EMBL" id="QUI24690.1"/>
    </source>
</evidence>
<name>A0A8J8MN16_9FIRM</name>
<dbReference type="InterPro" id="IPR052024">
    <property type="entry name" value="Methanogen_methyltrans"/>
</dbReference>
<dbReference type="KEGG" id="vpy:HZI73_21355"/>